<dbReference type="PROSITE" id="PS51635">
    <property type="entry name" value="PNPLA"/>
    <property type="match status" value="1"/>
</dbReference>
<dbReference type="OrthoDB" id="630895at2759"/>
<keyword evidence="3" id="KW-0443">Lipid metabolism</keyword>
<evidence type="ECO:0000256" key="1">
    <source>
        <dbReference type="ARBA" id="ARBA00022801"/>
    </source>
</evidence>
<keyword evidence="1" id="KW-0378">Hydrolase</keyword>
<name>A0A0C3AR66_SERVB</name>
<evidence type="ECO:0000313" key="7">
    <source>
        <dbReference type="Proteomes" id="UP000054097"/>
    </source>
</evidence>
<evidence type="ECO:0000313" key="6">
    <source>
        <dbReference type="EMBL" id="KIM21761.1"/>
    </source>
</evidence>
<gene>
    <name evidence="6" type="ORF">M408DRAFT_300959</name>
</gene>
<evidence type="ECO:0000256" key="3">
    <source>
        <dbReference type="ARBA" id="ARBA00023098"/>
    </source>
</evidence>
<evidence type="ECO:0000256" key="2">
    <source>
        <dbReference type="ARBA" id="ARBA00022963"/>
    </source>
</evidence>
<dbReference type="PANTHER" id="PTHR24185">
    <property type="entry name" value="CALCIUM-INDEPENDENT PHOSPHOLIPASE A2-GAMMA"/>
    <property type="match status" value="1"/>
</dbReference>
<comment type="caution">
    <text evidence="4">Lacks conserved residue(s) required for the propagation of feature annotation.</text>
</comment>
<dbReference type="Pfam" id="PF01734">
    <property type="entry name" value="Patatin"/>
    <property type="match status" value="1"/>
</dbReference>
<dbReference type="InterPro" id="IPR002641">
    <property type="entry name" value="PNPLA_dom"/>
</dbReference>
<dbReference type="HOGENOM" id="CLU_000288_144_2_1"/>
<protein>
    <recommendedName>
        <fullName evidence="5">PNPLA domain-containing protein</fullName>
    </recommendedName>
</protein>
<reference evidence="6 7" key="1">
    <citation type="submission" date="2014-04" db="EMBL/GenBank/DDBJ databases">
        <authorList>
            <consortium name="DOE Joint Genome Institute"/>
            <person name="Kuo A."/>
            <person name="Zuccaro A."/>
            <person name="Kohler A."/>
            <person name="Nagy L.G."/>
            <person name="Floudas D."/>
            <person name="Copeland A."/>
            <person name="Barry K.W."/>
            <person name="Cichocki N."/>
            <person name="Veneault-Fourrey C."/>
            <person name="LaButti K."/>
            <person name="Lindquist E.A."/>
            <person name="Lipzen A."/>
            <person name="Lundell T."/>
            <person name="Morin E."/>
            <person name="Murat C."/>
            <person name="Sun H."/>
            <person name="Tunlid A."/>
            <person name="Henrissat B."/>
            <person name="Grigoriev I.V."/>
            <person name="Hibbett D.S."/>
            <person name="Martin F."/>
            <person name="Nordberg H.P."/>
            <person name="Cantor M.N."/>
            <person name="Hua S.X."/>
        </authorList>
    </citation>
    <scope>NUCLEOTIDE SEQUENCE [LARGE SCALE GENOMIC DNA]</scope>
    <source>
        <strain evidence="6 7">MAFF 305830</strain>
    </source>
</reference>
<dbReference type="Proteomes" id="UP000054097">
    <property type="component" value="Unassembled WGS sequence"/>
</dbReference>
<reference evidence="7" key="2">
    <citation type="submission" date="2015-01" db="EMBL/GenBank/DDBJ databases">
        <title>Evolutionary Origins and Diversification of the Mycorrhizal Mutualists.</title>
        <authorList>
            <consortium name="DOE Joint Genome Institute"/>
            <consortium name="Mycorrhizal Genomics Consortium"/>
            <person name="Kohler A."/>
            <person name="Kuo A."/>
            <person name="Nagy L.G."/>
            <person name="Floudas D."/>
            <person name="Copeland A."/>
            <person name="Barry K.W."/>
            <person name="Cichocki N."/>
            <person name="Veneault-Fourrey C."/>
            <person name="LaButti K."/>
            <person name="Lindquist E.A."/>
            <person name="Lipzen A."/>
            <person name="Lundell T."/>
            <person name="Morin E."/>
            <person name="Murat C."/>
            <person name="Riley R."/>
            <person name="Ohm R."/>
            <person name="Sun H."/>
            <person name="Tunlid A."/>
            <person name="Henrissat B."/>
            <person name="Grigoriev I.V."/>
            <person name="Hibbett D.S."/>
            <person name="Martin F."/>
        </authorList>
    </citation>
    <scope>NUCLEOTIDE SEQUENCE [LARGE SCALE GENOMIC DNA]</scope>
    <source>
        <strain evidence="7">MAFF 305830</strain>
    </source>
</reference>
<dbReference type="PANTHER" id="PTHR24185:SF1">
    <property type="entry name" value="CALCIUM-INDEPENDENT PHOSPHOLIPASE A2-GAMMA"/>
    <property type="match status" value="1"/>
</dbReference>
<feature type="domain" description="PNPLA" evidence="5">
    <location>
        <begin position="10"/>
        <end position="206"/>
    </location>
</feature>
<organism evidence="6 7">
    <name type="scientific">Serendipita vermifera MAFF 305830</name>
    <dbReference type="NCBI Taxonomy" id="933852"/>
    <lineage>
        <taxon>Eukaryota</taxon>
        <taxon>Fungi</taxon>
        <taxon>Dikarya</taxon>
        <taxon>Basidiomycota</taxon>
        <taxon>Agaricomycotina</taxon>
        <taxon>Agaricomycetes</taxon>
        <taxon>Sebacinales</taxon>
        <taxon>Serendipitaceae</taxon>
        <taxon>Serendipita</taxon>
    </lineage>
</organism>
<keyword evidence="2" id="KW-0442">Lipid degradation</keyword>
<evidence type="ECO:0000259" key="5">
    <source>
        <dbReference type="PROSITE" id="PS51635"/>
    </source>
</evidence>
<dbReference type="GO" id="GO:0019369">
    <property type="term" value="P:arachidonate metabolic process"/>
    <property type="evidence" value="ECO:0007669"/>
    <property type="project" value="TreeGrafter"/>
</dbReference>
<dbReference type="GO" id="GO:0016020">
    <property type="term" value="C:membrane"/>
    <property type="evidence" value="ECO:0007669"/>
    <property type="project" value="TreeGrafter"/>
</dbReference>
<dbReference type="GO" id="GO:0016042">
    <property type="term" value="P:lipid catabolic process"/>
    <property type="evidence" value="ECO:0007669"/>
    <property type="project" value="UniProtKB-KW"/>
</dbReference>
<evidence type="ECO:0000256" key="4">
    <source>
        <dbReference type="PROSITE-ProRule" id="PRU01161"/>
    </source>
</evidence>
<dbReference type="EMBL" id="KN824372">
    <property type="protein sequence ID" value="KIM21761.1"/>
    <property type="molecule type" value="Genomic_DNA"/>
</dbReference>
<dbReference type="GO" id="GO:0047499">
    <property type="term" value="F:calcium-independent phospholipase A2 activity"/>
    <property type="evidence" value="ECO:0007669"/>
    <property type="project" value="TreeGrafter"/>
</dbReference>
<proteinExistence type="predicted"/>
<feature type="short sequence motif" description="GXGXXG" evidence="4">
    <location>
        <begin position="14"/>
        <end position="19"/>
    </location>
</feature>
<accession>A0A0C3AR66</accession>
<dbReference type="SUPFAM" id="SSF52151">
    <property type="entry name" value="FabD/lysophospholipase-like"/>
    <property type="match status" value="1"/>
</dbReference>
<dbReference type="InterPro" id="IPR016035">
    <property type="entry name" value="Acyl_Trfase/lysoPLipase"/>
</dbReference>
<dbReference type="Gene3D" id="3.40.1090.10">
    <property type="entry name" value="Cytosolic phospholipase A2 catalytic domain"/>
    <property type="match status" value="1"/>
</dbReference>
<keyword evidence="7" id="KW-1185">Reference proteome</keyword>
<dbReference type="GO" id="GO:0046486">
    <property type="term" value="P:glycerolipid metabolic process"/>
    <property type="evidence" value="ECO:0007669"/>
    <property type="project" value="UniProtKB-ARBA"/>
</dbReference>
<sequence length="344" mass="38123">MASKSNLKLASFDGGGVRGLSQLEIMNNIMHRLNWDRQLNGDEPLLPCEHFDLIGGSGTGGLIAIMLAKLRMTVEETSEEFCMLIDVFKKLDATPQEMTQLLKESMEDIMKRRGLLINTKLLDVAQTQGCQCFVVASLRANTGTRICLRSYPVPTHPASNVTIIEAILATCAMQPTFAPVKLGPRYREKEYIGPSLGANNPIHDVISEAHSLFGKEATVASILSVGSGHPGIITIPSDDGGDDMYKIMREIMNDCMEKAREVKQKFGRVGIYFRFSVEQGMQNDHSSQVMDPGWIAAQTESYLEEQVDQLDAFTKGFKDAIYAVTLDHLSTLYSRDHQFVLIPT</sequence>
<dbReference type="AlphaFoldDB" id="A0A0C3AR66"/>